<evidence type="ECO:0000313" key="3">
    <source>
        <dbReference type="Proteomes" id="UP000836404"/>
    </source>
</evidence>
<feature type="non-terminal residue" evidence="2">
    <location>
        <position position="1"/>
    </location>
</feature>
<evidence type="ECO:0000313" key="2">
    <source>
        <dbReference type="EMBL" id="CAD6919492.1"/>
    </source>
</evidence>
<gene>
    <name evidence="2" type="ORF">JKILLFL_G3577</name>
</gene>
<proteinExistence type="predicted"/>
<keyword evidence="3" id="KW-1185">Reference proteome</keyword>
<protein>
    <submittedName>
        <fullName evidence="2">Uncharacterized protein</fullName>
    </submittedName>
</protein>
<feature type="compositionally biased region" description="Basic residues" evidence="1">
    <location>
        <begin position="47"/>
        <end position="56"/>
    </location>
</feature>
<accession>A0A9N8QB47</accession>
<sequence>MRPSPALTMMPATRTRTARSESSVRPAAHEQPTPIGRDKQRSFLMAHSRRPRRARHGGNDHEPVCEVEWKRTTEPIRLLNNPVTRELMLTLLARAEAAASADDRNKPNTAMDARKSPRGVASAKKEERRRIAKSLTPGETGPDPSSVRQGLAQFPFTDETKQPVEALLALCGGPMRDRYEARSGRRHTMIT</sequence>
<organism evidence="2 3">
    <name type="scientific">Tilletia laevis</name>
    <dbReference type="NCBI Taxonomy" id="157183"/>
    <lineage>
        <taxon>Eukaryota</taxon>
        <taxon>Fungi</taxon>
        <taxon>Dikarya</taxon>
        <taxon>Basidiomycota</taxon>
        <taxon>Ustilaginomycotina</taxon>
        <taxon>Exobasidiomycetes</taxon>
        <taxon>Tilletiales</taxon>
        <taxon>Tilletiaceae</taxon>
        <taxon>Tilletia</taxon>
    </lineage>
</organism>
<reference evidence="2 3" key="1">
    <citation type="submission" date="2020-10" db="EMBL/GenBank/DDBJ databases">
        <authorList>
            <person name="Sedaghatjoo S."/>
        </authorList>
    </citation>
    <scope>NUCLEOTIDE SEQUENCE [LARGE SCALE GENOMIC DNA]</scope>
    <source>
        <strain evidence="2 3">LLFL</strain>
    </source>
</reference>
<dbReference type="EMBL" id="CAJHJF010001606">
    <property type="protein sequence ID" value="CAD6919492.1"/>
    <property type="molecule type" value="Genomic_DNA"/>
</dbReference>
<name>A0A9N8QB47_9BASI</name>
<evidence type="ECO:0000256" key="1">
    <source>
        <dbReference type="SAM" id="MobiDB-lite"/>
    </source>
</evidence>
<comment type="caution">
    <text evidence="2">The sequence shown here is derived from an EMBL/GenBank/DDBJ whole genome shotgun (WGS) entry which is preliminary data.</text>
</comment>
<dbReference type="AlphaFoldDB" id="A0A9N8QB47"/>
<feature type="region of interest" description="Disordered" evidence="1">
    <location>
        <begin position="1"/>
        <end position="61"/>
    </location>
</feature>
<dbReference type="Proteomes" id="UP000836404">
    <property type="component" value="Unassembled WGS sequence"/>
</dbReference>
<feature type="region of interest" description="Disordered" evidence="1">
    <location>
        <begin position="98"/>
        <end position="150"/>
    </location>
</feature>